<name>A0A1R3T906_9HYPH</name>
<accession>A0A1R3T906</accession>
<sequence length="54" mass="6059">MRAEYAARPSLFHPKINIKSFLHAHQPHAYNPHTFAAGVFRETLSGQAEGGDWP</sequence>
<dbReference type="EMBL" id="FMUE01000001">
    <property type="protein sequence ID" value="SCX04591.1"/>
    <property type="molecule type" value="Genomic_DNA"/>
</dbReference>
<reference evidence="2" key="1">
    <citation type="submission" date="2016-10" db="EMBL/GenBank/DDBJ databases">
        <authorList>
            <person name="Wibberg D."/>
        </authorList>
    </citation>
    <scope>NUCLEOTIDE SEQUENCE [LARGE SCALE GENOMIC DNA]</scope>
</reference>
<evidence type="ECO:0000313" key="2">
    <source>
        <dbReference type="Proteomes" id="UP000187891"/>
    </source>
</evidence>
<dbReference type="AlphaFoldDB" id="A0A1R3T906"/>
<organism evidence="1 2">
    <name type="scientific">Agrobacterium rosae</name>
    <dbReference type="NCBI Taxonomy" id="1972867"/>
    <lineage>
        <taxon>Bacteria</taxon>
        <taxon>Pseudomonadati</taxon>
        <taxon>Pseudomonadota</taxon>
        <taxon>Alphaproteobacteria</taxon>
        <taxon>Hyphomicrobiales</taxon>
        <taxon>Rhizobiaceae</taxon>
        <taxon>Rhizobium/Agrobacterium group</taxon>
        <taxon>Agrobacterium</taxon>
    </lineage>
</organism>
<gene>
    <name evidence="1" type="ORF">DSM25559_0440</name>
</gene>
<dbReference type="Proteomes" id="UP000187891">
    <property type="component" value="Unassembled WGS sequence"/>
</dbReference>
<proteinExistence type="predicted"/>
<dbReference type="STRING" id="1907666.DSM25559_0440"/>
<protein>
    <submittedName>
        <fullName evidence="1">Uncharacterized protein</fullName>
    </submittedName>
</protein>
<evidence type="ECO:0000313" key="1">
    <source>
        <dbReference type="EMBL" id="SCX04591.1"/>
    </source>
</evidence>